<comment type="caution">
    <text evidence="2">The sequence shown here is derived from an EMBL/GenBank/DDBJ whole genome shotgun (WGS) entry which is preliminary data.</text>
</comment>
<feature type="transmembrane region" description="Helical" evidence="1">
    <location>
        <begin position="66"/>
        <end position="87"/>
    </location>
</feature>
<feature type="transmembrane region" description="Helical" evidence="1">
    <location>
        <begin position="19"/>
        <end position="36"/>
    </location>
</feature>
<keyword evidence="1" id="KW-0472">Membrane</keyword>
<gene>
    <name evidence="2" type="ORF">ACFQS3_21875</name>
</gene>
<feature type="transmembrane region" description="Helical" evidence="1">
    <location>
        <begin position="126"/>
        <end position="147"/>
    </location>
</feature>
<dbReference type="RefSeq" id="WP_382356690.1">
    <property type="nucleotide sequence ID" value="NZ_JBHMBP010000005.1"/>
</dbReference>
<proteinExistence type="predicted"/>
<organism evidence="2 3">
    <name type="scientific">Glycomyces mayteni</name>
    <dbReference type="NCBI Taxonomy" id="543887"/>
    <lineage>
        <taxon>Bacteria</taxon>
        <taxon>Bacillati</taxon>
        <taxon>Actinomycetota</taxon>
        <taxon>Actinomycetes</taxon>
        <taxon>Glycomycetales</taxon>
        <taxon>Glycomycetaceae</taxon>
        <taxon>Glycomyces</taxon>
    </lineage>
</organism>
<name>A0ABW2DBU1_9ACTN</name>
<protein>
    <submittedName>
        <fullName evidence="2">Uncharacterized protein</fullName>
    </submittedName>
</protein>
<reference evidence="3" key="1">
    <citation type="journal article" date="2019" name="Int. J. Syst. Evol. Microbiol.">
        <title>The Global Catalogue of Microorganisms (GCM) 10K type strain sequencing project: providing services to taxonomists for standard genome sequencing and annotation.</title>
        <authorList>
            <consortium name="The Broad Institute Genomics Platform"/>
            <consortium name="The Broad Institute Genome Sequencing Center for Infectious Disease"/>
            <person name="Wu L."/>
            <person name="Ma J."/>
        </authorList>
    </citation>
    <scope>NUCLEOTIDE SEQUENCE [LARGE SCALE GENOMIC DNA]</scope>
    <source>
        <strain evidence="3">KACC 12634</strain>
    </source>
</reference>
<evidence type="ECO:0000313" key="3">
    <source>
        <dbReference type="Proteomes" id="UP001596470"/>
    </source>
</evidence>
<dbReference type="Proteomes" id="UP001596470">
    <property type="component" value="Unassembled WGS sequence"/>
</dbReference>
<dbReference type="EMBL" id="JBHSYS010000005">
    <property type="protein sequence ID" value="MFC6959847.1"/>
    <property type="molecule type" value="Genomic_DNA"/>
</dbReference>
<keyword evidence="3" id="KW-1185">Reference proteome</keyword>
<accession>A0ABW2DBU1</accession>
<evidence type="ECO:0000256" key="1">
    <source>
        <dbReference type="SAM" id="Phobius"/>
    </source>
</evidence>
<keyword evidence="1" id="KW-1133">Transmembrane helix</keyword>
<feature type="transmembrane region" description="Helical" evidence="1">
    <location>
        <begin position="96"/>
        <end position="114"/>
    </location>
</feature>
<evidence type="ECO:0000313" key="2">
    <source>
        <dbReference type="EMBL" id="MFC6959847.1"/>
    </source>
</evidence>
<sequence length="151" mass="15875">MTTADTTAADPRMRQVRQALWAGLALQLALAVLPLLDLATLDTFTAHVEAAYPDWSAGDVALDRNAIAWSLVGVGALGAVGWIFALLRARRTAPRITATVLFALGLLTSLTLLGTGGEQYEQIVPLGYGLLGLLPVLAGLAALVAVWRTAR</sequence>
<keyword evidence="1" id="KW-0812">Transmembrane</keyword>